<reference evidence="2" key="1">
    <citation type="journal article" date="2014" name="Proc. Natl. Acad. Sci. U.S.A.">
        <title>Extensive sampling of basidiomycete genomes demonstrates inadequacy of the white-rot/brown-rot paradigm for wood decay fungi.</title>
        <authorList>
            <person name="Riley R."/>
            <person name="Salamov A.A."/>
            <person name="Brown D.W."/>
            <person name="Nagy L.G."/>
            <person name="Floudas D."/>
            <person name="Held B.W."/>
            <person name="Levasseur A."/>
            <person name="Lombard V."/>
            <person name="Morin E."/>
            <person name="Otillar R."/>
            <person name="Lindquist E.A."/>
            <person name="Sun H."/>
            <person name="LaButti K.M."/>
            <person name="Schmutz J."/>
            <person name="Jabbour D."/>
            <person name="Luo H."/>
            <person name="Baker S.E."/>
            <person name="Pisabarro A.G."/>
            <person name="Walton J.D."/>
            <person name="Blanchette R.A."/>
            <person name="Henrissat B."/>
            <person name="Martin F."/>
            <person name="Cullen D."/>
            <person name="Hibbett D.S."/>
            <person name="Grigoriev I.V."/>
        </authorList>
    </citation>
    <scope>NUCLEOTIDE SEQUENCE [LARGE SCALE GENOMIC DNA]</scope>
    <source>
        <strain evidence="2">FD-172 SS1</strain>
    </source>
</reference>
<dbReference type="InParanoid" id="A0A067M9M4"/>
<dbReference type="OrthoDB" id="10066232at2759"/>
<proteinExistence type="predicted"/>
<gene>
    <name evidence="1" type="ORF">BOTBODRAFT_35458</name>
</gene>
<sequence length="235" mass="26863">MSNRISITTSREDQLRAAPFLSQTLRELGAPHAYIGGFAWALLGSTRPTEDIDVLIQIRDKDVQQLRKLLAEHSKHFAELGLKLFYVKELQGDLTGDQLVRASKGNTMIETLQAGTLGLPSVAGPVYEYQAESGIVLELLHPGVLILTKMKRWWVNRDSTRPKTVAKRLSDQRDLRYLVRWLTDNGMTIEFEQYQGKSKEELMQYVRTLRDVFSEDTDFVQTLRQAVKPADWDLL</sequence>
<dbReference type="SUPFAM" id="SSF81301">
    <property type="entry name" value="Nucleotidyltransferase"/>
    <property type="match status" value="1"/>
</dbReference>
<name>A0A067M9M4_BOTB1</name>
<dbReference type="STRING" id="930990.A0A067M9M4"/>
<keyword evidence="2" id="KW-1185">Reference proteome</keyword>
<protein>
    <submittedName>
        <fullName evidence="1">Uncharacterized protein</fullName>
    </submittedName>
</protein>
<dbReference type="Proteomes" id="UP000027195">
    <property type="component" value="Unassembled WGS sequence"/>
</dbReference>
<dbReference type="HOGENOM" id="CLU_096900_0_0_1"/>
<evidence type="ECO:0000313" key="2">
    <source>
        <dbReference type="Proteomes" id="UP000027195"/>
    </source>
</evidence>
<evidence type="ECO:0000313" key="1">
    <source>
        <dbReference type="EMBL" id="KDQ11380.1"/>
    </source>
</evidence>
<dbReference type="Gene3D" id="3.30.460.40">
    <property type="match status" value="1"/>
</dbReference>
<accession>A0A067M9M4</accession>
<dbReference type="AlphaFoldDB" id="A0A067M9M4"/>
<organism evidence="1 2">
    <name type="scientific">Botryobasidium botryosum (strain FD-172 SS1)</name>
    <dbReference type="NCBI Taxonomy" id="930990"/>
    <lineage>
        <taxon>Eukaryota</taxon>
        <taxon>Fungi</taxon>
        <taxon>Dikarya</taxon>
        <taxon>Basidiomycota</taxon>
        <taxon>Agaricomycotina</taxon>
        <taxon>Agaricomycetes</taxon>
        <taxon>Cantharellales</taxon>
        <taxon>Botryobasidiaceae</taxon>
        <taxon>Botryobasidium</taxon>
    </lineage>
</organism>
<dbReference type="InterPro" id="IPR043519">
    <property type="entry name" value="NT_sf"/>
</dbReference>
<dbReference type="EMBL" id="KL198059">
    <property type="protein sequence ID" value="KDQ11380.1"/>
    <property type="molecule type" value="Genomic_DNA"/>
</dbReference>